<dbReference type="Pfam" id="PF13177">
    <property type="entry name" value="DNA_pol3_delta2"/>
    <property type="match status" value="2"/>
</dbReference>
<protein>
    <submittedName>
        <fullName evidence="1">DNA polymerase III</fullName>
    </submittedName>
</protein>
<evidence type="ECO:0000313" key="1">
    <source>
        <dbReference type="EMBL" id="MBO8451015.1"/>
    </source>
</evidence>
<dbReference type="SUPFAM" id="SSF52540">
    <property type="entry name" value="P-loop containing nucleoside triphosphate hydrolases"/>
    <property type="match status" value="1"/>
</dbReference>
<dbReference type="PANTHER" id="PTHR11669">
    <property type="entry name" value="REPLICATION FACTOR C / DNA POLYMERASE III GAMMA-TAU SUBUNIT"/>
    <property type="match status" value="1"/>
</dbReference>
<dbReference type="PANTHER" id="PTHR11669:SF0">
    <property type="entry name" value="PROTEIN STICHEL-LIKE 2"/>
    <property type="match status" value="1"/>
</dbReference>
<proteinExistence type="predicted"/>
<comment type="caution">
    <text evidence="1">The sequence shown here is derived from an EMBL/GenBank/DDBJ whole genome shotgun (WGS) entry which is preliminary data.</text>
</comment>
<dbReference type="Gene3D" id="3.40.50.300">
    <property type="entry name" value="P-loop containing nucleotide triphosphate hydrolases"/>
    <property type="match status" value="1"/>
</dbReference>
<evidence type="ECO:0000313" key="2">
    <source>
        <dbReference type="Proteomes" id="UP000823616"/>
    </source>
</evidence>
<dbReference type="GO" id="GO:0006261">
    <property type="term" value="P:DNA-templated DNA replication"/>
    <property type="evidence" value="ECO:0007669"/>
    <property type="project" value="TreeGrafter"/>
</dbReference>
<dbReference type="Proteomes" id="UP000823616">
    <property type="component" value="Unassembled WGS sequence"/>
</dbReference>
<dbReference type="EMBL" id="JADIMS010000148">
    <property type="protein sequence ID" value="MBO8451015.1"/>
    <property type="molecule type" value="Genomic_DNA"/>
</dbReference>
<dbReference type="InterPro" id="IPR050238">
    <property type="entry name" value="DNA_Rep/Repair_Clamp_Loader"/>
</dbReference>
<name>A0A9D9EQ30_9SPIR</name>
<gene>
    <name evidence="1" type="ORF">IAA96_07925</name>
</gene>
<sequence length="424" mass="45886">MFENVIDQPSVAVLTADLRAGRLPPSVLFSGPAYSGKLTAALELARVLSCEAGSGGWSCTCPSCLRHKELASPDTLILGARSCVQEIRAAAASLLSADPPSPALRYLFLRAVRKLTLRFHPVFADSPERAAKPASVLASLNEYLEELSPAYPAPDSDRLAKLTEAAVDASVRLEENFLYSSVPVGFVRSVSSWLRIKPAGKVKVLIVENTETMQDAARNAFLKILEEPPESVQFVLTTVQKSAVMPTILSRVRNYSFSARSAASQEEVIRRIFRAAPAPGQTIAGFLNQFLPVKPDSIAICARRFLFSVLCAAGRGKRLSAMQAMGGVLSAYEPAAREKISPPEIAAALNKGKPLPVWRLFLSSVAGEIRLAMRQPALSPEETEVFRRWMQALKTAFTGTTVFNLSPAASLERLDAEFRAAIQG</sequence>
<accession>A0A9D9EQ30</accession>
<reference evidence="1" key="2">
    <citation type="journal article" date="2021" name="PeerJ">
        <title>Extensive microbial diversity within the chicken gut microbiome revealed by metagenomics and culture.</title>
        <authorList>
            <person name="Gilroy R."/>
            <person name="Ravi A."/>
            <person name="Getino M."/>
            <person name="Pursley I."/>
            <person name="Horton D.L."/>
            <person name="Alikhan N.F."/>
            <person name="Baker D."/>
            <person name="Gharbi K."/>
            <person name="Hall N."/>
            <person name="Watson M."/>
            <person name="Adriaenssens E.M."/>
            <person name="Foster-Nyarko E."/>
            <person name="Jarju S."/>
            <person name="Secka A."/>
            <person name="Antonio M."/>
            <person name="Oren A."/>
            <person name="Chaudhuri R.R."/>
            <person name="La Ragione R."/>
            <person name="Hildebrand F."/>
            <person name="Pallen M.J."/>
        </authorList>
    </citation>
    <scope>NUCLEOTIDE SEQUENCE</scope>
    <source>
        <strain evidence="1">B3-4054</strain>
    </source>
</reference>
<reference evidence="1" key="1">
    <citation type="submission" date="2020-10" db="EMBL/GenBank/DDBJ databases">
        <authorList>
            <person name="Gilroy R."/>
        </authorList>
    </citation>
    <scope>NUCLEOTIDE SEQUENCE</scope>
    <source>
        <strain evidence="1">B3-4054</strain>
    </source>
</reference>
<organism evidence="1 2">
    <name type="scientific">Candidatus Avitreponema avistercoris</name>
    <dbReference type="NCBI Taxonomy" id="2840705"/>
    <lineage>
        <taxon>Bacteria</taxon>
        <taxon>Pseudomonadati</taxon>
        <taxon>Spirochaetota</taxon>
        <taxon>Spirochaetia</taxon>
        <taxon>Spirochaetales</taxon>
        <taxon>Candidatus Avitreponema</taxon>
    </lineage>
</organism>
<dbReference type="AlphaFoldDB" id="A0A9D9EQ30"/>
<dbReference type="InterPro" id="IPR027417">
    <property type="entry name" value="P-loop_NTPase"/>
</dbReference>